<accession>A0A4S2H1W5</accession>
<evidence type="ECO:0000256" key="5">
    <source>
        <dbReference type="ARBA" id="ARBA00012239"/>
    </source>
</evidence>
<dbReference type="GO" id="GO:0006534">
    <property type="term" value="P:cysteine metabolic process"/>
    <property type="evidence" value="ECO:0007669"/>
    <property type="project" value="InterPro"/>
</dbReference>
<dbReference type="GO" id="GO:0031071">
    <property type="term" value="F:cysteine desulfurase activity"/>
    <property type="evidence" value="ECO:0007669"/>
    <property type="project" value="UniProtKB-EC"/>
</dbReference>
<dbReference type="Gene3D" id="3.90.1150.10">
    <property type="entry name" value="Aspartate Aminotransferase, domain 1"/>
    <property type="match status" value="1"/>
</dbReference>
<comment type="catalytic activity">
    <reaction evidence="10">
        <text>(sulfur carrier)-H + L-cysteine = (sulfur carrier)-SH + L-alanine</text>
        <dbReference type="Rhea" id="RHEA:43892"/>
        <dbReference type="Rhea" id="RHEA-COMP:14737"/>
        <dbReference type="Rhea" id="RHEA-COMP:14739"/>
        <dbReference type="ChEBI" id="CHEBI:29917"/>
        <dbReference type="ChEBI" id="CHEBI:35235"/>
        <dbReference type="ChEBI" id="CHEBI:57972"/>
        <dbReference type="ChEBI" id="CHEBI:64428"/>
        <dbReference type="EC" id="2.8.1.7"/>
    </reaction>
</comment>
<dbReference type="InterPro" id="IPR010970">
    <property type="entry name" value="Cys_dSase_SufS"/>
</dbReference>
<keyword evidence="8" id="KW-0808">Transferase</keyword>
<comment type="function">
    <text evidence="2">Catalyzes the removal of elemental sulfur and selenium atoms from L-cysteine, L-cystine, L-selenocysteine, and L-selenocystine to produce L-alanine.</text>
</comment>
<name>A0A4S2H1W5_9PROT</name>
<protein>
    <recommendedName>
        <fullName evidence="6">Cysteine desulfurase</fullName>
        <ecNumber evidence="5">2.8.1.7</ecNumber>
    </recommendedName>
    <alternativeName>
        <fullName evidence="7">Probable cysteine desulfurase</fullName>
    </alternativeName>
</protein>
<dbReference type="Proteomes" id="UP000308054">
    <property type="component" value="Unassembled WGS sequence"/>
</dbReference>
<dbReference type="SUPFAM" id="SSF53383">
    <property type="entry name" value="PLP-dependent transferases"/>
    <property type="match status" value="1"/>
</dbReference>
<keyword evidence="13" id="KW-1185">Reference proteome</keyword>
<proteinExistence type="inferred from homology"/>
<evidence type="ECO:0000256" key="7">
    <source>
        <dbReference type="ARBA" id="ARBA00021850"/>
    </source>
</evidence>
<comment type="function">
    <text evidence="3">Catalyzes the removal of elemental sulfur atoms from cysteine to produce alanine. Seems to participate in the biosynthesis of the nitrogenase metalloclusters by providing the inorganic sulfur required for the Fe-S core formation.</text>
</comment>
<dbReference type="Pfam" id="PF00266">
    <property type="entry name" value="Aminotran_5"/>
    <property type="match status" value="1"/>
</dbReference>
<evidence type="ECO:0000313" key="13">
    <source>
        <dbReference type="Proteomes" id="UP000308054"/>
    </source>
</evidence>
<evidence type="ECO:0000256" key="9">
    <source>
        <dbReference type="ARBA" id="ARBA00022898"/>
    </source>
</evidence>
<comment type="cofactor">
    <cofactor evidence="1">
        <name>pyridoxal 5'-phosphate</name>
        <dbReference type="ChEBI" id="CHEBI:597326"/>
    </cofactor>
</comment>
<evidence type="ECO:0000313" key="12">
    <source>
        <dbReference type="EMBL" id="TGY89587.1"/>
    </source>
</evidence>
<evidence type="ECO:0000256" key="4">
    <source>
        <dbReference type="ARBA" id="ARBA00010447"/>
    </source>
</evidence>
<evidence type="ECO:0000256" key="8">
    <source>
        <dbReference type="ARBA" id="ARBA00022679"/>
    </source>
</evidence>
<reference evidence="12 13" key="1">
    <citation type="journal article" date="2017" name="Int. J. Syst. Evol. Microbiol.">
        <title>Marinicauda algicola sp. nov., isolated from a marine red alga Rhodosorus marinus.</title>
        <authorList>
            <person name="Jeong S.E."/>
            <person name="Jeon S.H."/>
            <person name="Chun B.H."/>
            <person name="Kim D.W."/>
            <person name="Jeon C.O."/>
        </authorList>
    </citation>
    <scope>NUCLEOTIDE SEQUENCE [LARGE SCALE GENOMIC DNA]</scope>
    <source>
        <strain evidence="12 13">JCM 31718</strain>
    </source>
</reference>
<evidence type="ECO:0000259" key="11">
    <source>
        <dbReference type="Pfam" id="PF00266"/>
    </source>
</evidence>
<evidence type="ECO:0000256" key="2">
    <source>
        <dbReference type="ARBA" id="ARBA00002824"/>
    </source>
</evidence>
<keyword evidence="9" id="KW-0663">Pyridoxal phosphate</keyword>
<dbReference type="GO" id="GO:0030170">
    <property type="term" value="F:pyridoxal phosphate binding"/>
    <property type="evidence" value="ECO:0007669"/>
    <property type="project" value="InterPro"/>
</dbReference>
<dbReference type="CDD" id="cd06453">
    <property type="entry name" value="SufS_like"/>
    <property type="match status" value="1"/>
</dbReference>
<evidence type="ECO:0000256" key="6">
    <source>
        <dbReference type="ARBA" id="ARBA00013558"/>
    </source>
</evidence>
<dbReference type="InterPro" id="IPR015422">
    <property type="entry name" value="PyrdxlP-dep_Trfase_small"/>
</dbReference>
<dbReference type="PANTHER" id="PTHR43586:SF8">
    <property type="entry name" value="CYSTEINE DESULFURASE 1, CHLOROPLASTIC"/>
    <property type="match status" value="1"/>
</dbReference>
<sequence length="413" mass="44622">MTVMTKPQAAFDPHGVRSEFPILSREVNGRPLVYLDSAASAQKPEAVIEAVANVWRHSYANVHRGLHTLANEATAAFETARGKVAAFLGAERQEQIVLTKGATEAINLVASAIGQEIGEGDEIILSQMEHHSNIVPWHFLRERKGAVIRWVPVLEDGSLDLEAYEALFSERTKFVSLVHMSNVLGTVNPARRLVEIAHRNDVPILLDGSQSAVHMRLDVSDIGADFFVFTGHKLYGPNGVGALYASGDWLDRLAPYQGGGEMIAEVSEDGVVYADVPHKFEAGTPAIAEVIGLGAAIDWLSGLDRAAVHAHEHALLDRATAAISQLGGVRILGTTQDKGAILSFVMENAHAHDLAQLMDKYGVAVRAGHHCAHPLMKRYGVAATVRASFALYNTPEEVDAFIAALNKARSFLI</sequence>
<organism evidence="12 13">
    <name type="scientific">Marinicauda algicola</name>
    <dbReference type="NCBI Taxonomy" id="2029849"/>
    <lineage>
        <taxon>Bacteria</taxon>
        <taxon>Pseudomonadati</taxon>
        <taxon>Pseudomonadota</taxon>
        <taxon>Alphaproteobacteria</taxon>
        <taxon>Maricaulales</taxon>
        <taxon>Maricaulaceae</taxon>
        <taxon>Marinicauda</taxon>
    </lineage>
</organism>
<dbReference type="EMBL" id="SRXW01000001">
    <property type="protein sequence ID" value="TGY89587.1"/>
    <property type="molecule type" value="Genomic_DNA"/>
</dbReference>
<dbReference type="InterPro" id="IPR015421">
    <property type="entry name" value="PyrdxlP-dep_Trfase_major"/>
</dbReference>
<dbReference type="Gene3D" id="3.40.640.10">
    <property type="entry name" value="Type I PLP-dependent aspartate aminotransferase-like (Major domain)"/>
    <property type="match status" value="1"/>
</dbReference>
<evidence type="ECO:0000256" key="1">
    <source>
        <dbReference type="ARBA" id="ARBA00001933"/>
    </source>
</evidence>
<dbReference type="EC" id="2.8.1.7" evidence="5"/>
<dbReference type="AlphaFoldDB" id="A0A4S2H1W5"/>
<dbReference type="RefSeq" id="WP_135994086.1">
    <property type="nucleotide sequence ID" value="NZ_CP071057.1"/>
</dbReference>
<comment type="similarity">
    <text evidence="4">Belongs to the class-V pyridoxal-phosphate-dependent aminotransferase family. Csd subfamily.</text>
</comment>
<dbReference type="NCBIfam" id="TIGR01979">
    <property type="entry name" value="sufS"/>
    <property type="match status" value="1"/>
</dbReference>
<evidence type="ECO:0000256" key="10">
    <source>
        <dbReference type="ARBA" id="ARBA00050776"/>
    </source>
</evidence>
<dbReference type="InterPro" id="IPR000192">
    <property type="entry name" value="Aminotrans_V_dom"/>
</dbReference>
<dbReference type="InterPro" id="IPR016454">
    <property type="entry name" value="Cysteine_dSase"/>
</dbReference>
<dbReference type="InterPro" id="IPR015424">
    <property type="entry name" value="PyrdxlP-dep_Trfase"/>
</dbReference>
<dbReference type="OrthoDB" id="9804366at2"/>
<evidence type="ECO:0000256" key="3">
    <source>
        <dbReference type="ARBA" id="ARBA00003120"/>
    </source>
</evidence>
<feature type="domain" description="Aminotransferase class V" evidence="11">
    <location>
        <begin position="33"/>
        <end position="401"/>
    </location>
</feature>
<comment type="caution">
    <text evidence="12">The sequence shown here is derived from an EMBL/GenBank/DDBJ whole genome shotgun (WGS) entry which is preliminary data.</text>
</comment>
<dbReference type="PANTHER" id="PTHR43586">
    <property type="entry name" value="CYSTEINE DESULFURASE"/>
    <property type="match status" value="1"/>
</dbReference>
<gene>
    <name evidence="12" type="ORF">E5163_00110</name>
</gene>
<dbReference type="PIRSF" id="PIRSF005572">
    <property type="entry name" value="NifS"/>
    <property type="match status" value="1"/>
</dbReference>